<dbReference type="Proteomes" id="UP000298602">
    <property type="component" value="Chromosome"/>
</dbReference>
<protein>
    <submittedName>
        <fullName evidence="2">Uncharacterized protein</fullName>
    </submittedName>
</protein>
<gene>
    <name evidence="2" type="ORF">FDQ92_14850</name>
</gene>
<name>A0A4P8L603_9BACT</name>
<proteinExistence type="predicted"/>
<keyword evidence="3" id="KW-1185">Reference proteome</keyword>
<evidence type="ECO:0000313" key="2">
    <source>
        <dbReference type="EMBL" id="QCQ23334.1"/>
    </source>
</evidence>
<evidence type="ECO:0000313" key="3">
    <source>
        <dbReference type="Proteomes" id="UP000298602"/>
    </source>
</evidence>
<feature type="region of interest" description="Disordered" evidence="1">
    <location>
        <begin position="1"/>
        <end position="24"/>
    </location>
</feature>
<sequence>MKMQLAEVEAPGHHPLTAGSQLMKPPAGGGFNLSQIVQQARPERIQMDVGCKLLQIGVFL</sequence>
<evidence type="ECO:0000256" key="1">
    <source>
        <dbReference type="SAM" id="MobiDB-lite"/>
    </source>
</evidence>
<dbReference type="KEGG" id="dax:FDQ92_14850"/>
<dbReference type="AlphaFoldDB" id="A0A4P8L603"/>
<organism evidence="2 3">
    <name type="scientific">Desulfoglaeba alkanexedens ALDC</name>
    <dbReference type="NCBI Taxonomy" id="980445"/>
    <lineage>
        <taxon>Bacteria</taxon>
        <taxon>Pseudomonadati</taxon>
        <taxon>Thermodesulfobacteriota</taxon>
        <taxon>Syntrophobacteria</taxon>
        <taxon>Syntrophobacterales</taxon>
        <taxon>Syntrophobacteraceae</taxon>
        <taxon>Desulfoglaeba</taxon>
    </lineage>
</organism>
<accession>A0A4P8L603</accession>
<reference evidence="2 3" key="1">
    <citation type="submission" date="2019-05" db="EMBL/GenBank/DDBJ databases">
        <title>The Complete Genome Sequence of the n-alkane-degrading Desulfoglaeba alkanexedens ALDC reveals multiple alkylsuccinate synthase gene clusters.</title>
        <authorList>
            <person name="Callaghan A.V."/>
            <person name="Davidova I.A."/>
            <person name="Duncan K.E."/>
            <person name="Morris B."/>
            <person name="McInerney M.J."/>
        </authorList>
    </citation>
    <scope>NUCLEOTIDE SEQUENCE [LARGE SCALE GENOMIC DNA]</scope>
    <source>
        <strain evidence="2 3">ALDC</strain>
    </source>
</reference>
<reference evidence="2 3" key="2">
    <citation type="submission" date="2019-05" db="EMBL/GenBank/DDBJ databases">
        <authorList>
            <person name="Suflita J.M."/>
            <person name="Marks C.R."/>
        </authorList>
    </citation>
    <scope>NUCLEOTIDE SEQUENCE [LARGE SCALE GENOMIC DNA]</scope>
    <source>
        <strain evidence="2 3">ALDC</strain>
    </source>
</reference>
<dbReference type="RefSeq" id="WP_137425613.1">
    <property type="nucleotide sequence ID" value="NZ_CP040098.1"/>
</dbReference>
<dbReference type="EMBL" id="CP040098">
    <property type="protein sequence ID" value="QCQ23334.1"/>
    <property type="molecule type" value="Genomic_DNA"/>
</dbReference>